<evidence type="ECO:0000313" key="5">
    <source>
        <dbReference type="Proteomes" id="UP001219518"/>
    </source>
</evidence>
<dbReference type="InterPro" id="IPR036397">
    <property type="entry name" value="RNaseH_sf"/>
</dbReference>
<dbReference type="SUPFAM" id="SSF53098">
    <property type="entry name" value="Ribonuclease H-like"/>
    <property type="match status" value="1"/>
</dbReference>
<dbReference type="Gene3D" id="3.10.10.10">
    <property type="entry name" value="HIV Type 1 Reverse Transcriptase, subunit A, domain 1"/>
    <property type="match status" value="1"/>
</dbReference>
<dbReference type="GO" id="GO:0042575">
    <property type="term" value="C:DNA polymerase complex"/>
    <property type="evidence" value="ECO:0007669"/>
    <property type="project" value="UniProtKB-ARBA"/>
</dbReference>
<dbReference type="GO" id="GO:0003964">
    <property type="term" value="F:RNA-directed DNA polymerase activity"/>
    <property type="evidence" value="ECO:0007669"/>
    <property type="project" value="UniProtKB-EC"/>
</dbReference>
<organism evidence="4 5">
    <name type="scientific">Frankliniella fusca</name>
    <dbReference type="NCBI Taxonomy" id="407009"/>
    <lineage>
        <taxon>Eukaryota</taxon>
        <taxon>Metazoa</taxon>
        <taxon>Ecdysozoa</taxon>
        <taxon>Arthropoda</taxon>
        <taxon>Hexapoda</taxon>
        <taxon>Insecta</taxon>
        <taxon>Pterygota</taxon>
        <taxon>Neoptera</taxon>
        <taxon>Paraneoptera</taxon>
        <taxon>Thysanoptera</taxon>
        <taxon>Terebrantia</taxon>
        <taxon>Thripoidea</taxon>
        <taxon>Thripidae</taxon>
        <taxon>Frankliniella</taxon>
    </lineage>
</organism>
<evidence type="ECO:0000313" key="4">
    <source>
        <dbReference type="EMBL" id="KAK3931455.1"/>
    </source>
</evidence>
<feature type="compositionally biased region" description="Basic and acidic residues" evidence="2">
    <location>
        <begin position="663"/>
        <end position="672"/>
    </location>
</feature>
<keyword evidence="5" id="KW-1185">Reference proteome</keyword>
<dbReference type="GO" id="GO:0003676">
    <property type="term" value="F:nucleic acid binding"/>
    <property type="evidence" value="ECO:0007669"/>
    <property type="project" value="InterPro"/>
</dbReference>
<protein>
    <recommendedName>
        <fullName evidence="1">RNA-directed DNA polymerase</fullName>
        <ecNumber evidence="1">2.7.7.49</ecNumber>
    </recommendedName>
</protein>
<dbReference type="PANTHER" id="PTHR37984:SF5">
    <property type="entry name" value="PROTEIN NYNRIN-LIKE"/>
    <property type="match status" value="1"/>
</dbReference>
<dbReference type="FunFam" id="3.30.70.270:FF:000020">
    <property type="entry name" value="Transposon Tf2-6 polyprotein-like Protein"/>
    <property type="match status" value="1"/>
</dbReference>
<gene>
    <name evidence="4" type="ORF">KUF71_006473</name>
</gene>
<dbReference type="GO" id="GO:0015074">
    <property type="term" value="P:DNA integration"/>
    <property type="evidence" value="ECO:0007669"/>
    <property type="project" value="InterPro"/>
</dbReference>
<sequence>MIDKIKFDFPAVFSQDNSESITGIKAQIVLKPNARLSIHKDYTIPFFLRDKTGEMLTEMEKDGGIERVHYPKCASPNWPTRKSMKEIDDLLVFLSGLKYFTVLDLTDAFNQLEVTEESKDILTVNTMLGFFRFKRLVYGQASAAPLFQSTMDVILKDLRNVKAYIDDIIIKAESKEELLKLTDVKYLGHIVDKNGVNTLPSKISAIVEAPAPNDVTELRAFLGMVRYYSRFVPRLSEILETLNKRLGKVACSWDKEAQMAFDFCKQKMAHHTMLIHFDIRKPTVLICDASPKEALAVVTGVTTFHEFLYGVHFILLVTDNKAVSVILNPEKGLPVHAHDRLIRLPVKLAALESESANLINVQSNIPINAEIIAAETLDDPILSVVLSYDITEWQTQVSEDLVENQKKKSELCIENGCLLWGNRVIIPGSLRPDIMQLVHKGHPGMHVKRPTSHIVADNEPPFKSAERTQFCVSRNIVLLHSPPYHPPSNVIAERAVQTAKKALRKMLLEGTSDTKVQLVQNVITFLQTYRNTPCSITGISPSQLMVAFKPKTVLNSINPVMSNLSSVNVPNYRVNEKVLYRAKKGESDQTAVIHKILGKNTYVIKIDDKLHLVSVNQLNHCEEGPSIIHDNISNDHDNKQLYEELLKMQASHERMKEPVEIPKRTPNERKGSDNVIPNVKNNNNVNVPVVRSNVEQNVLDYNVNDNVQGTTKNSPMQNVNVSEIRKSPRTPKPNLIYTKDFVTK</sequence>
<evidence type="ECO:0000256" key="1">
    <source>
        <dbReference type="ARBA" id="ARBA00012493"/>
    </source>
</evidence>
<accession>A0AAE1I332</accession>
<reference evidence="4" key="2">
    <citation type="journal article" date="2023" name="BMC Genomics">
        <title>Pest status, molecular evolution, and epigenetic factors derived from the genome assembly of Frankliniella fusca, a thysanopteran phytovirus vector.</title>
        <authorList>
            <person name="Catto M.A."/>
            <person name="Labadie P.E."/>
            <person name="Jacobson A.L."/>
            <person name="Kennedy G.G."/>
            <person name="Srinivasan R."/>
            <person name="Hunt B.G."/>
        </authorList>
    </citation>
    <scope>NUCLEOTIDE SEQUENCE</scope>
    <source>
        <strain evidence="4">PL_HMW_Pooled</strain>
    </source>
</reference>
<feature type="compositionally biased region" description="Low complexity" evidence="2">
    <location>
        <begin position="674"/>
        <end position="684"/>
    </location>
</feature>
<evidence type="ECO:0000259" key="3">
    <source>
        <dbReference type="PROSITE" id="PS50994"/>
    </source>
</evidence>
<dbReference type="CDD" id="cd01647">
    <property type="entry name" value="RT_LTR"/>
    <property type="match status" value="1"/>
</dbReference>
<dbReference type="InterPro" id="IPR043502">
    <property type="entry name" value="DNA/RNA_pol_sf"/>
</dbReference>
<dbReference type="AlphaFoldDB" id="A0AAE1I332"/>
<dbReference type="InterPro" id="IPR000477">
    <property type="entry name" value="RT_dom"/>
</dbReference>
<dbReference type="Gene3D" id="3.30.420.10">
    <property type="entry name" value="Ribonuclease H-like superfamily/Ribonuclease H"/>
    <property type="match status" value="1"/>
</dbReference>
<feature type="domain" description="Integrase catalytic" evidence="3">
    <location>
        <begin position="454"/>
        <end position="549"/>
    </location>
</feature>
<dbReference type="Gene3D" id="3.30.70.270">
    <property type="match status" value="2"/>
</dbReference>
<dbReference type="InterPro" id="IPR012337">
    <property type="entry name" value="RNaseH-like_sf"/>
</dbReference>
<dbReference type="EMBL" id="JAHWGI010001426">
    <property type="protein sequence ID" value="KAK3931455.1"/>
    <property type="molecule type" value="Genomic_DNA"/>
</dbReference>
<dbReference type="SUPFAM" id="SSF56672">
    <property type="entry name" value="DNA/RNA polymerases"/>
    <property type="match status" value="1"/>
</dbReference>
<dbReference type="EC" id="2.7.7.49" evidence="1"/>
<reference evidence="4" key="1">
    <citation type="submission" date="2021-07" db="EMBL/GenBank/DDBJ databases">
        <authorList>
            <person name="Catto M.A."/>
            <person name="Jacobson A."/>
            <person name="Kennedy G."/>
            <person name="Labadie P."/>
            <person name="Hunt B.G."/>
            <person name="Srinivasan R."/>
        </authorList>
    </citation>
    <scope>NUCLEOTIDE SEQUENCE</scope>
    <source>
        <strain evidence="4">PL_HMW_Pooled</strain>
        <tissue evidence="4">Head</tissue>
    </source>
</reference>
<dbReference type="PANTHER" id="PTHR37984">
    <property type="entry name" value="PROTEIN CBG26694"/>
    <property type="match status" value="1"/>
</dbReference>
<dbReference type="InterPro" id="IPR001584">
    <property type="entry name" value="Integrase_cat-core"/>
</dbReference>
<proteinExistence type="predicted"/>
<name>A0AAE1I332_9NEOP</name>
<evidence type="ECO:0000256" key="2">
    <source>
        <dbReference type="SAM" id="MobiDB-lite"/>
    </source>
</evidence>
<dbReference type="Pfam" id="PF00078">
    <property type="entry name" value="RVT_1"/>
    <property type="match status" value="1"/>
</dbReference>
<dbReference type="PROSITE" id="PS50994">
    <property type="entry name" value="INTEGRASE"/>
    <property type="match status" value="1"/>
</dbReference>
<feature type="region of interest" description="Disordered" evidence="2">
    <location>
        <begin position="663"/>
        <end position="684"/>
    </location>
</feature>
<dbReference type="InterPro" id="IPR050951">
    <property type="entry name" value="Retrovirus_Pol_polyprotein"/>
</dbReference>
<dbReference type="Proteomes" id="UP001219518">
    <property type="component" value="Unassembled WGS sequence"/>
</dbReference>
<comment type="caution">
    <text evidence="4">The sequence shown here is derived from an EMBL/GenBank/DDBJ whole genome shotgun (WGS) entry which is preliminary data.</text>
</comment>
<dbReference type="InterPro" id="IPR043128">
    <property type="entry name" value="Rev_trsase/Diguanyl_cyclase"/>
</dbReference>